<organism evidence="3 4">
    <name type="scientific">Chlorella vulgaris</name>
    <name type="common">Green alga</name>
    <dbReference type="NCBI Taxonomy" id="3077"/>
    <lineage>
        <taxon>Eukaryota</taxon>
        <taxon>Viridiplantae</taxon>
        <taxon>Chlorophyta</taxon>
        <taxon>core chlorophytes</taxon>
        <taxon>Trebouxiophyceae</taxon>
        <taxon>Chlorellales</taxon>
        <taxon>Chlorellaceae</taxon>
        <taxon>Chlorella clade</taxon>
        <taxon>Chlorella</taxon>
    </lineage>
</organism>
<protein>
    <submittedName>
        <fullName evidence="3">Uncharacterized protein</fullName>
    </submittedName>
</protein>
<keyword evidence="4" id="KW-1185">Reference proteome</keyword>
<sequence>MSESSPLAAGTTPPPTLTVRSPLARVHAAAGADATAVLLGSPRGGTAASSEDAGSVPPSPTLRRLHGASHGDDLSALESAVSYKPLVAPSTPRALKHQAAAAAAAKGGLVRRPATLLFGASVVLLMVLGMAGSGVHLRLTKQEAMVGPTPRVSAASFDGEEQGRQARQPYNQEQQQQQQAGQAQAEASGGGDSGQSSGGGGGDSGGDGGSSSSSGGGGGLAALLSSAAATVASQLGVGGGARSSSASSSQQQQQQALGGTSDMPGASAAASVASTAGAGTAASLSDGDADTSVASGGAAVAAGGAAVVSDGGDDGAAAPEWRLRCAVMNNLVFHIDVMAGWTYAFQSAGCDVTVYQNERSLGIEDIMSTWLTGRFRKPELFPGEAGDFHIVILPTFRDQHAELVQFLLQLPRLERQRYFLTQHNPDWLLNHPNVDIVQQHLLLPLLTAGRAAQEQAAAAAGDTPVALKGGTDGGSEDGGRKGKAKAGKGSKATAAATTKLLLQPPLLRVQIATLAPCVSNYTLFFLREMAFNLSEGQTYSERVGSFRVRGGGLGPEGEERDSDKDNSAALRRWMTQVIDVDVPWLAPLVPWQPAWTSAAASSWADGGEEGGGGGREGGSMGDEGNGDEALAGLLLGRRRRLLKKGGGGKAEGAAAAAASKGKAKKQQQQQQQPAKGKAQRPPPPPGPAKPGAIAPPPAPPPAPLGLEAIAMVRQLGLHSSGGEPRHVCIQGKLENSRRNYSAAFEALSHPAVLHQLRSSGERMLLLGHRSRWEQVVVPEAVADVVVVLASLPYSMFFDTLSRCRAILLAFATDEYYIKKSSSTIATAINVGVPLIAERRTLQAYGFLQPESCFVYDDEHAPAAPGAPAVPDVPPDDGGGTATADGSTAAQGGDGDDGDGDEGSAHSGGAEASDIAGGGGGEAEGSDTSAAGEAAAAAAANRRLLKAGSSRDERRQEQREEEEEWEEERQARSGKAHQREEEEEGTGGELGLEERQEQEQQQEEQQEEQQVEQQDAGRAGGRKPDAVGGKAGAIADNHSGADASSTAAAVHDPPPGSYSAAILAALRSGSRAAIHEAVKQLKAEVMSHNTAVAAAFMAGTEGQYSAAERAQDTAQWQALLRERAAAAGKGSGGGSGGGAA</sequence>
<feature type="compositionally biased region" description="Low complexity" evidence="1">
    <location>
        <begin position="172"/>
        <end position="187"/>
    </location>
</feature>
<feature type="transmembrane region" description="Helical" evidence="2">
    <location>
        <begin position="116"/>
        <end position="137"/>
    </location>
</feature>
<dbReference type="OrthoDB" id="549336at2759"/>
<feature type="compositionally biased region" description="Gly residues" evidence="1">
    <location>
        <begin position="188"/>
        <end position="218"/>
    </location>
</feature>
<keyword evidence="2" id="KW-0472">Membrane</keyword>
<evidence type="ECO:0000256" key="1">
    <source>
        <dbReference type="SAM" id="MobiDB-lite"/>
    </source>
</evidence>
<dbReference type="PANTHER" id="PTHR48125">
    <property type="entry name" value="LP07818P1"/>
    <property type="match status" value="1"/>
</dbReference>
<feature type="region of interest" description="Disordered" evidence="1">
    <location>
        <begin position="149"/>
        <end position="218"/>
    </location>
</feature>
<feature type="region of interest" description="Disordered" evidence="1">
    <location>
        <begin position="237"/>
        <end position="268"/>
    </location>
</feature>
<comment type="caution">
    <text evidence="3">The sequence shown here is derived from an EMBL/GenBank/DDBJ whole genome shotgun (WGS) entry which is preliminary data.</text>
</comment>
<evidence type="ECO:0000313" key="4">
    <source>
        <dbReference type="Proteomes" id="UP001055712"/>
    </source>
</evidence>
<feature type="compositionally biased region" description="Low complexity" evidence="1">
    <location>
        <begin position="651"/>
        <end position="676"/>
    </location>
</feature>
<feature type="compositionally biased region" description="Low complexity" evidence="1">
    <location>
        <begin position="925"/>
        <end position="939"/>
    </location>
</feature>
<evidence type="ECO:0000313" key="3">
    <source>
        <dbReference type="EMBL" id="KAI3434404.1"/>
    </source>
</evidence>
<feature type="region of interest" description="Disordered" evidence="1">
    <location>
        <begin position="644"/>
        <end position="704"/>
    </location>
</feature>
<keyword evidence="2" id="KW-0812">Transmembrane</keyword>
<feature type="region of interest" description="Disordered" evidence="1">
    <location>
        <begin position="599"/>
        <end position="628"/>
    </location>
</feature>
<accession>A0A9D4TT95</accession>
<reference evidence="3" key="2">
    <citation type="submission" date="2020-11" db="EMBL/GenBank/DDBJ databases">
        <authorList>
            <person name="Cecchin M."/>
            <person name="Marcolungo L."/>
            <person name="Rossato M."/>
            <person name="Girolomoni L."/>
            <person name="Cosentino E."/>
            <person name="Cuine S."/>
            <person name="Li-Beisson Y."/>
            <person name="Delledonne M."/>
            <person name="Ballottari M."/>
        </authorList>
    </citation>
    <scope>NUCLEOTIDE SEQUENCE</scope>
    <source>
        <strain evidence="3">211/11P</strain>
        <tissue evidence="3">Whole cell</tissue>
    </source>
</reference>
<feature type="compositionally biased region" description="Basic and acidic residues" evidence="1">
    <location>
        <begin position="948"/>
        <end position="957"/>
    </location>
</feature>
<dbReference type="AlphaFoldDB" id="A0A9D4TT95"/>
<reference evidence="3" key="1">
    <citation type="journal article" date="2019" name="Plant J.">
        <title>Chlorella vulgaris genome assembly and annotation reveals the molecular basis for metabolic acclimation to high light conditions.</title>
        <authorList>
            <person name="Cecchin M."/>
            <person name="Marcolungo L."/>
            <person name="Rossato M."/>
            <person name="Girolomoni L."/>
            <person name="Cosentino E."/>
            <person name="Cuine S."/>
            <person name="Li-Beisson Y."/>
            <person name="Delledonne M."/>
            <person name="Ballottari M."/>
        </authorList>
    </citation>
    <scope>NUCLEOTIDE SEQUENCE</scope>
    <source>
        <strain evidence="3">211/11P</strain>
    </source>
</reference>
<feature type="compositionally biased region" description="Acidic residues" evidence="1">
    <location>
        <begin position="999"/>
        <end position="1009"/>
    </location>
</feature>
<feature type="compositionally biased region" description="Pro residues" evidence="1">
    <location>
        <begin position="680"/>
        <end position="703"/>
    </location>
</feature>
<name>A0A9D4TT95_CHLVU</name>
<feature type="compositionally biased region" description="Low complexity" evidence="1">
    <location>
        <begin position="881"/>
        <end position="890"/>
    </location>
</feature>
<feature type="compositionally biased region" description="Gly residues" evidence="1">
    <location>
        <begin position="609"/>
        <end position="623"/>
    </location>
</feature>
<dbReference type="PANTHER" id="PTHR48125:SF10">
    <property type="entry name" value="OS12G0136300 PROTEIN"/>
    <property type="match status" value="1"/>
</dbReference>
<feature type="region of interest" description="Disordered" evidence="1">
    <location>
        <begin position="458"/>
        <end position="490"/>
    </location>
</feature>
<proteinExistence type="predicted"/>
<keyword evidence="2" id="KW-1133">Transmembrane helix</keyword>
<feature type="region of interest" description="Disordered" evidence="1">
    <location>
        <begin position="858"/>
        <end position="1057"/>
    </location>
</feature>
<dbReference type="Proteomes" id="UP001055712">
    <property type="component" value="Unassembled WGS sequence"/>
</dbReference>
<evidence type="ECO:0000256" key="2">
    <source>
        <dbReference type="SAM" id="Phobius"/>
    </source>
</evidence>
<feature type="region of interest" description="Disordered" evidence="1">
    <location>
        <begin position="40"/>
        <end position="70"/>
    </location>
</feature>
<feature type="compositionally biased region" description="Low complexity" evidence="1">
    <location>
        <begin position="904"/>
        <end position="914"/>
    </location>
</feature>
<gene>
    <name evidence="3" type="ORF">D9Q98_002482</name>
</gene>
<dbReference type="EMBL" id="SIDB01000003">
    <property type="protein sequence ID" value="KAI3434404.1"/>
    <property type="molecule type" value="Genomic_DNA"/>
</dbReference>
<feature type="compositionally biased region" description="Low complexity" evidence="1">
    <location>
        <begin position="243"/>
        <end position="256"/>
    </location>
</feature>